<accession>A0A9Q1K7V1</accession>
<sequence>MKRRLFEDDSEPERIQELEYLTATHKRPRLVWTSDLHNRFLEAINAIGYHRAFPKKILQYMNVPGLTRENVASHLQKYRVYLKRLCKANSSTRTGMLRSCNDSILRSTFFSPPYPNVSANNSLPYLSNTMNLGQQAGGALPSVFSQSSLGGQQAETLPSMHAYGASTSRMPLTGTSFGAFQGPSMINTLPNNNVLRPTNLLGSAGASHADQLGHFTGHTQAQESFMPIVQNNSHPIDGGDLTDAAMQFFSCPQPTSNLTGENQGQTLLPRMTEMGGVTANYGGEPSDPYGGLLNNLANDMTSGNMTLREQRNPNVNSTILTDDGLENFLSSLEKEALNNNPTPENPFVEQAVTMARVDNYIPTDHAAPVVENIANDVPLIQNDAEQDMSNFGTSSGSPVVFQNWAIDNQDEFCLDKIDDLVAFLSNFEGNIGGNNQLP</sequence>
<keyword evidence="7" id="KW-1185">Reference proteome</keyword>
<name>A0A9Q1K7V1_9CARY</name>
<feature type="domain" description="HTH myb-type" evidence="5">
    <location>
        <begin position="24"/>
        <end position="83"/>
    </location>
</feature>
<dbReference type="NCBIfam" id="TIGR01557">
    <property type="entry name" value="myb_SHAQKYF"/>
    <property type="match status" value="1"/>
</dbReference>
<dbReference type="AlphaFoldDB" id="A0A9Q1K7V1"/>
<dbReference type="InterPro" id="IPR009057">
    <property type="entry name" value="Homeodomain-like_sf"/>
</dbReference>
<keyword evidence="4" id="KW-0539">Nucleus</keyword>
<dbReference type="Proteomes" id="UP001153076">
    <property type="component" value="Unassembled WGS sequence"/>
</dbReference>
<dbReference type="OrthoDB" id="60033at2759"/>
<dbReference type="PANTHER" id="PTHR31442:SF40">
    <property type="entry name" value="HOMEODOMAIN-LIKE SUPERFAMILY PROTEIN"/>
    <property type="match status" value="1"/>
</dbReference>
<evidence type="ECO:0000259" key="5">
    <source>
        <dbReference type="PROSITE" id="PS51294"/>
    </source>
</evidence>
<organism evidence="6 7">
    <name type="scientific">Carnegiea gigantea</name>
    <dbReference type="NCBI Taxonomy" id="171969"/>
    <lineage>
        <taxon>Eukaryota</taxon>
        <taxon>Viridiplantae</taxon>
        <taxon>Streptophyta</taxon>
        <taxon>Embryophyta</taxon>
        <taxon>Tracheophyta</taxon>
        <taxon>Spermatophyta</taxon>
        <taxon>Magnoliopsida</taxon>
        <taxon>eudicotyledons</taxon>
        <taxon>Gunneridae</taxon>
        <taxon>Pentapetalae</taxon>
        <taxon>Caryophyllales</taxon>
        <taxon>Cactineae</taxon>
        <taxon>Cactaceae</taxon>
        <taxon>Cactoideae</taxon>
        <taxon>Echinocereeae</taxon>
        <taxon>Carnegiea</taxon>
    </lineage>
</organism>
<comment type="caution">
    <text evidence="6">The sequence shown here is derived from an EMBL/GenBank/DDBJ whole genome shotgun (WGS) entry which is preliminary data.</text>
</comment>
<dbReference type="InterPro" id="IPR044841">
    <property type="entry name" value="LUX/BOA-like"/>
</dbReference>
<dbReference type="GO" id="GO:0005634">
    <property type="term" value="C:nucleus"/>
    <property type="evidence" value="ECO:0007669"/>
    <property type="project" value="UniProtKB-SubCell"/>
</dbReference>
<dbReference type="Gene3D" id="1.10.10.60">
    <property type="entry name" value="Homeodomain-like"/>
    <property type="match status" value="1"/>
</dbReference>
<keyword evidence="2" id="KW-0805">Transcription regulation</keyword>
<proteinExistence type="predicted"/>
<gene>
    <name evidence="6" type="ORF">Cgig2_003755</name>
</gene>
<dbReference type="InterPro" id="IPR001005">
    <property type="entry name" value="SANT/Myb"/>
</dbReference>
<dbReference type="PANTHER" id="PTHR31442">
    <property type="entry name" value="HOMEODOMAIN-LIKE SUPERFAMILY PROTEIN-RELATED"/>
    <property type="match status" value="1"/>
</dbReference>
<dbReference type="InterPro" id="IPR006447">
    <property type="entry name" value="Myb_dom_plants"/>
</dbReference>
<evidence type="ECO:0000256" key="2">
    <source>
        <dbReference type="ARBA" id="ARBA00023015"/>
    </source>
</evidence>
<dbReference type="InterPro" id="IPR017930">
    <property type="entry name" value="Myb_dom"/>
</dbReference>
<protein>
    <recommendedName>
        <fullName evidence="5">HTH myb-type domain-containing protein</fullName>
    </recommendedName>
</protein>
<comment type="subcellular location">
    <subcellularLocation>
        <location evidence="1">Nucleus</location>
    </subcellularLocation>
</comment>
<dbReference type="Pfam" id="PF00249">
    <property type="entry name" value="Myb_DNA-binding"/>
    <property type="match status" value="1"/>
</dbReference>
<keyword evidence="3" id="KW-0804">Transcription</keyword>
<evidence type="ECO:0000313" key="6">
    <source>
        <dbReference type="EMBL" id="KAJ8438292.1"/>
    </source>
</evidence>
<dbReference type="FunFam" id="1.10.10.60:FF:000007">
    <property type="entry name" value="Two-component response regulator"/>
    <property type="match status" value="1"/>
</dbReference>
<dbReference type="EMBL" id="JAKOGI010000261">
    <property type="protein sequence ID" value="KAJ8438292.1"/>
    <property type="molecule type" value="Genomic_DNA"/>
</dbReference>
<dbReference type="SUPFAM" id="SSF46689">
    <property type="entry name" value="Homeodomain-like"/>
    <property type="match status" value="1"/>
</dbReference>
<dbReference type="GO" id="GO:0003677">
    <property type="term" value="F:DNA binding"/>
    <property type="evidence" value="ECO:0007669"/>
    <property type="project" value="InterPro"/>
</dbReference>
<evidence type="ECO:0000256" key="3">
    <source>
        <dbReference type="ARBA" id="ARBA00023163"/>
    </source>
</evidence>
<dbReference type="GO" id="GO:0003700">
    <property type="term" value="F:DNA-binding transcription factor activity"/>
    <property type="evidence" value="ECO:0007669"/>
    <property type="project" value="InterPro"/>
</dbReference>
<evidence type="ECO:0000256" key="1">
    <source>
        <dbReference type="ARBA" id="ARBA00004123"/>
    </source>
</evidence>
<reference evidence="6" key="1">
    <citation type="submission" date="2022-04" db="EMBL/GenBank/DDBJ databases">
        <title>Carnegiea gigantea Genome sequencing and assembly v2.</title>
        <authorList>
            <person name="Copetti D."/>
            <person name="Sanderson M.J."/>
            <person name="Burquez A."/>
            <person name="Wojciechowski M.F."/>
        </authorList>
    </citation>
    <scope>NUCLEOTIDE SEQUENCE</scope>
    <source>
        <strain evidence="6">SGP5-SGP5p</strain>
        <tissue evidence="6">Aerial part</tissue>
    </source>
</reference>
<evidence type="ECO:0000256" key="4">
    <source>
        <dbReference type="ARBA" id="ARBA00023242"/>
    </source>
</evidence>
<evidence type="ECO:0000313" key="7">
    <source>
        <dbReference type="Proteomes" id="UP001153076"/>
    </source>
</evidence>
<dbReference type="PROSITE" id="PS51294">
    <property type="entry name" value="HTH_MYB"/>
    <property type="match status" value="1"/>
</dbReference>